<accession>A0ABS4GRB5</accession>
<evidence type="ECO:0000313" key="3">
    <source>
        <dbReference type="Proteomes" id="UP001519343"/>
    </source>
</evidence>
<gene>
    <name evidence="2" type="ORF">J2Z37_002833</name>
</gene>
<evidence type="ECO:0000256" key="1">
    <source>
        <dbReference type="SAM" id="SignalP"/>
    </source>
</evidence>
<keyword evidence="3" id="KW-1185">Reference proteome</keyword>
<organism evidence="2 3">
    <name type="scientific">Ammoniphilus resinae</name>
    <dbReference type="NCBI Taxonomy" id="861532"/>
    <lineage>
        <taxon>Bacteria</taxon>
        <taxon>Bacillati</taxon>
        <taxon>Bacillota</taxon>
        <taxon>Bacilli</taxon>
        <taxon>Bacillales</taxon>
        <taxon>Paenibacillaceae</taxon>
        <taxon>Aneurinibacillus group</taxon>
        <taxon>Ammoniphilus</taxon>
    </lineage>
</organism>
<dbReference type="Proteomes" id="UP001519343">
    <property type="component" value="Unassembled WGS sequence"/>
</dbReference>
<sequence>MNRWLILCCLLGVLAFPLMGQAETWEDSFEKQIKQWTQELAAHDQRFTAFADAEWEQQALGPNSRQWLVTFLSQNKKLGYMIIEDGGQGFALLEYGLGEYTLFEQPLLESLRVDPNKTIYAGLESVWDINDRLFDAKSGEQYPAESRVLAKEIPSDVEKGASLEKSFHLENVGNGAEFSWVYPSESVEGKEMVMKEIEDSNLTLLAYLFEETVRAPFPIVGYHLWDKDLFLELDDYGSRYVSYRYAMEIGDIF</sequence>
<name>A0ABS4GRB5_9BACL</name>
<feature type="signal peptide" evidence="1">
    <location>
        <begin position="1"/>
        <end position="22"/>
    </location>
</feature>
<comment type="caution">
    <text evidence="2">The sequence shown here is derived from an EMBL/GenBank/DDBJ whole genome shotgun (WGS) entry which is preliminary data.</text>
</comment>
<dbReference type="EMBL" id="JAGGKT010000008">
    <property type="protein sequence ID" value="MBP1932822.1"/>
    <property type="molecule type" value="Genomic_DNA"/>
</dbReference>
<evidence type="ECO:0000313" key="2">
    <source>
        <dbReference type="EMBL" id="MBP1932822.1"/>
    </source>
</evidence>
<dbReference type="RefSeq" id="WP_209810859.1">
    <property type="nucleotide sequence ID" value="NZ_JAGGKT010000008.1"/>
</dbReference>
<keyword evidence="1" id="KW-0732">Signal</keyword>
<proteinExistence type="predicted"/>
<feature type="chain" id="PRO_5046110692" evidence="1">
    <location>
        <begin position="23"/>
        <end position="253"/>
    </location>
</feature>
<protein>
    <submittedName>
        <fullName evidence="2">Uncharacterized protein</fullName>
    </submittedName>
</protein>
<reference evidence="2 3" key="1">
    <citation type="submission" date="2021-03" db="EMBL/GenBank/DDBJ databases">
        <title>Genomic Encyclopedia of Type Strains, Phase IV (KMG-IV): sequencing the most valuable type-strain genomes for metagenomic binning, comparative biology and taxonomic classification.</title>
        <authorList>
            <person name="Goeker M."/>
        </authorList>
    </citation>
    <scope>NUCLEOTIDE SEQUENCE [LARGE SCALE GENOMIC DNA]</scope>
    <source>
        <strain evidence="2 3">DSM 24738</strain>
    </source>
</reference>